<reference evidence="1" key="1">
    <citation type="journal article" date="2020" name="Stud. Mycol.">
        <title>101 Dothideomycetes genomes: a test case for predicting lifestyles and emergence of pathogens.</title>
        <authorList>
            <person name="Haridas S."/>
            <person name="Albert R."/>
            <person name="Binder M."/>
            <person name="Bloem J."/>
            <person name="Labutti K."/>
            <person name="Salamov A."/>
            <person name="Andreopoulos B."/>
            <person name="Baker S."/>
            <person name="Barry K."/>
            <person name="Bills G."/>
            <person name="Bluhm B."/>
            <person name="Cannon C."/>
            <person name="Castanera R."/>
            <person name="Culley D."/>
            <person name="Daum C."/>
            <person name="Ezra D."/>
            <person name="Gonzalez J."/>
            <person name="Henrissat B."/>
            <person name="Kuo A."/>
            <person name="Liang C."/>
            <person name="Lipzen A."/>
            <person name="Lutzoni F."/>
            <person name="Magnuson J."/>
            <person name="Mondo S."/>
            <person name="Nolan M."/>
            <person name="Ohm R."/>
            <person name="Pangilinan J."/>
            <person name="Park H.-J."/>
            <person name="Ramirez L."/>
            <person name="Alfaro M."/>
            <person name="Sun H."/>
            <person name="Tritt A."/>
            <person name="Yoshinaga Y."/>
            <person name="Zwiers L.-H."/>
            <person name="Turgeon B."/>
            <person name="Goodwin S."/>
            <person name="Spatafora J."/>
            <person name="Crous P."/>
            <person name="Grigoriev I."/>
        </authorList>
    </citation>
    <scope>NUCLEOTIDE SEQUENCE</scope>
    <source>
        <strain evidence="1">CBS 130266</strain>
    </source>
</reference>
<gene>
    <name evidence="1" type="ORF">EJ08DRAFT_390268</name>
</gene>
<accession>A0A9P4P0N1</accession>
<organism evidence="1 2">
    <name type="scientific">Tothia fuscella</name>
    <dbReference type="NCBI Taxonomy" id="1048955"/>
    <lineage>
        <taxon>Eukaryota</taxon>
        <taxon>Fungi</taxon>
        <taxon>Dikarya</taxon>
        <taxon>Ascomycota</taxon>
        <taxon>Pezizomycotina</taxon>
        <taxon>Dothideomycetes</taxon>
        <taxon>Pleosporomycetidae</taxon>
        <taxon>Venturiales</taxon>
        <taxon>Cylindrosympodiaceae</taxon>
        <taxon>Tothia</taxon>
    </lineage>
</organism>
<dbReference type="OrthoDB" id="10650005at2759"/>
<protein>
    <submittedName>
        <fullName evidence="1">Uncharacterized protein</fullName>
    </submittedName>
</protein>
<sequence length="208" mass="23839">MANTGLELLFPTYLSKVPHGFNGLATIELAKRRKPVWIEIRDSHCLIDGEQHSDMLNESYRGLWMLKMSNFTKAARFVLREYHGSSMPLQTPKIVLNRCLLARYALIEEPNRLYFSIVQGGQTTLRKLVVSTSREEVLRNAFYEACNGYSTLYTIAIAEPKLGFEIGPRKVMVVRQPRPRKDYAFTVGGLDMQILEGGVYWKVCRMLT</sequence>
<proteinExistence type="predicted"/>
<name>A0A9P4P0N1_9PEZI</name>
<dbReference type="EMBL" id="MU007014">
    <property type="protein sequence ID" value="KAF2435120.1"/>
    <property type="molecule type" value="Genomic_DNA"/>
</dbReference>
<comment type="caution">
    <text evidence="1">The sequence shown here is derived from an EMBL/GenBank/DDBJ whole genome shotgun (WGS) entry which is preliminary data.</text>
</comment>
<evidence type="ECO:0000313" key="1">
    <source>
        <dbReference type="EMBL" id="KAF2435120.1"/>
    </source>
</evidence>
<dbReference type="AlphaFoldDB" id="A0A9P4P0N1"/>
<keyword evidence="2" id="KW-1185">Reference proteome</keyword>
<evidence type="ECO:0000313" key="2">
    <source>
        <dbReference type="Proteomes" id="UP000800235"/>
    </source>
</evidence>
<dbReference type="Proteomes" id="UP000800235">
    <property type="component" value="Unassembled WGS sequence"/>
</dbReference>